<evidence type="ECO:0000256" key="1">
    <source>
        <dbReference type="SAM" id="MobiDB-lite"/>
    </source>
</evidence>
<keyword evidence="3" id="KW-1185">Reference proteome</keyword>
<evidence type="ECO:0000313" key="3">
    <source>
        <dbReference type="Proteomes" id="UP000642070"/>
    </source>
</evidence>
<reference evidence="2" key="1">
    <citation type="journal article" date="2014" name="Int. J. Syst. Evol. Microbiol.">
        <title>Complete genome sequence of Corynebacterium casei LMG S-19264T (=DSM 44701T), isolated from a smear-ripened cheese.</title>
        <authorList>
            <consortium name="US DOE Joint Genome Institute (JGI-PGF)"/>
            <person name="Walter F."/>
            <person name="Albersmeier A."/>
            <person name="Kalinowski J."/>
            <person name="Ruckert C."/>
        </authorList>
    </citation>
    <scope>NUCLEOTIDE SEQUENCE</scope>
    <source>
        <strain evidence="2">JCM 19831</strain>
    </source>
</reference>
<proteinExistence type="predicted"/>
<evidence type="ECO:0000313" key="2">
    <source>
        <dbReference type="EMBL" id="GGM06870.1"/>
    </source>
</evidence>
<dbReference type="RefSeq" id="WP_190247996.1">
    <property type="nucleotide sequence ID" value="NZ_BMPI01000002.1"/>
</dbReference>
<dbReference type="Proteomes" id="UP000642070">
    <property type="component" value="Unassembled WGS sequence"/>
</dbReference>
<feature type="region of interest" description="Disordered" evidence="1">
    <location>
        <begin position="20"/>
        <end position="49"/>
    </location>
</feature>
<dbReference type="GO" id="GO:0000155">
    <property type="term" value="F:phosphorelay sensor kinase activity"/>
    <property type="evidence" value="ECO:0007669"/>
    <property type="project" value="InterPro"/>
</dbReference>
<accession>A0A917T3G1</accession>
<organism evidence="2 3">
    <name type="scientific">Dactylosporangium sucinum</name>
    <dbReference type="NCBI Taxonomy" id="1424081"/>
    <lineage>
        <taxon>Bacteria</taxon>
        <taxon>Bacillati</taxon>
        <taxon>Actinomycetota</taxon>
        <taxon>Actinomycetes</taxon>
        <taxon>Micromonosporales</taxon>
        <taxon>Micromonosporaceae</taxon>
        <taxon>Dactylosporangium</taxon>
    </lineage>
</organism>
<dbReference type="CDD" id="cd00082">
    <property type="entry name" value="HisKA"/>
    <property type="match status" value="1"/>
</dbReference>
<comment type="caution">
    <text evidence="2">The sequence shown here is derived from an EMBL/GenBank/DDBJ whole genome shotgun (WGS) entry which is preliminary data.</text>
</comment>
<sequence>MGLAVFVVLLVLAVAAESLLPRPRRGKPRHPDPGAGPGREGAGDDDHSIRLRSALTSIRGYAEILGERVGPDERRMANVIEQQAVRLTGLADELTSGRARRSSSAA</sequence>
<dbReference type="Gene3D" id="1.10.287.130">
    <property type="match status" value="1"/>
</dbReference>
<name>A0A917T3G1_9ACTN</name>
<gene>
    <name evidence="2" type="ORF">GCM10007977_004920</name>
</gene>
<dbReference type="EMBL" id="BMPI01000002">
    <property type="protein sequence ID" value="GGM06870.1"/>
    <property type="molecule type" value="Genomic_DNA"/>
</dbReference>
<dbReference type="InterPro" id="IPR003661">
    <property type="entry name" value="HisK_dim/P_dom"/>
</dbReference>
<dbReference type="AlphaFoldDB" id="A0A917T3G1"/>
<reference evidence="2" key="2">
    <citation type="submission" date="2020-09" db="EMBL/GenBank/DDBJ databases">
        <authorList>
            <person name="Sun Q."/>
            <person name="Ohkuma M."/>
        </authorList>
    </citation>
    <scope>NUCLEOTIDE SEQUENCE</scope>
    <source>
        <strain evidence="2">JCM 19831</strain>
    </source>
</reference>
<protein>
    <submittedName>
        <fullName evidence="2">Uncharacterized protein</fullName>
    </submittedName>
</protein>